<dbReference type="AlphaFoldDB" id="A0A8B9VQS2"/>
<accession>A0A8B9VQS2</accession>
<evidence type="ECO:0000256" key="1">
    <source>
        <dbReference type="SAM" id="MobiDB-lite"/>
    </source>
</evidence>
<dbReference type="InterPro" id="IPR009210">
    <property type="entry name" value="ASCC1"/>
</dbReference>
<sequence>MDVLRPTLIQIGGRVYRKNLVQEPAHPQEEEEDEGFYAGGASGHGPGVPLDTSPMKHSYPPPARLTAACFPRAPLCFLAVITGQQRGGVISARTRIDVLLDSFRKKQPFTHFLSFALTQPEVQEKFLQFKEEVLEKCSKVSTHWGSQIKHGPCSRLVS</sequence>
<feature type="domain" description="A-kinase anchor protein 7-like phosphoesterase" evidence="2">
    <location>
        <begin position="109"/>
        <end position="141"/>
    </location>
</feature>
<name>A0A8B9VQS2_9AVES</name>
<organism evidence="3 4">
    <name type="scientific">Anas zonorhyncha</name>
    <name type="common">Eastern spot-billed duck</name>
    <dbReference type="NCBI Taxonomy" id="75864"/>
    <lineage>
        <taxon>Eukaryota</taxon>
        <taxon>Metazoa</taxon>
        <taxon>Chordata</taxon>
        <taxon>Craniata</taxon>
        <taxon>Vertebrata</taxon>
        <taxon>Euteleostomi</taxon>
        <taxon>Archelosauria</taxon>
        <taxon>Archosauria</taxon>
        <taxon>Dinosauria</taxon>
        <taxon>Saurischia</taxon>
        <taxon>Theropoda</taxon>
        <taxon>Coelurosauria</taxon>
        <taxon>Aves</taxon>
        <taxon>Neognathae</taxon>
        <taxon>Galloanserae</taxon>
        <taxon>Anseriformes</taxon>
        <taxon>Anatidae</taxon>
        <taxon>Anatinae</taxon>
        <taxon>Anas</taxon>
    </lineage>
</organism>
<feature type="region of interest" description="Disordered" evidence="1">
    <location>
        <begin position="24"/>
        <end position="57"/>
    </location>
</feature>
<evidence type="ECO:0000259" key="2">
    <source>
        <dbReference type="Pfam" id="PF10469"/>
    </source>
</evidence>
<dbReference type="InterPro" id="IPR019510">
    <property type="entry name" value="AKAP7-like_phosphoesterase"/>
</dbReference>
<dbReference type="Pfam" id="PF10469">
    <property type="entry name" value="AKAP7_NLS"/>
    <property type="match status" value="1"/>
</dbReference>
<protein>
    <recommendedName>
        <fullName evidence="2">A-kinase anchor protein 7-like phosphoesterase domain-containing protein</fullName>
    </recommendedName>
</protein>
<dbReference type="PIRSF" id="PIRSF027019">
    <property type="entry name" value="Euk_LigT"/>
    <property type="match status" value="1"/>
</dbReference>
<dbReference type="Ensembl" id="ENSAZOT00000030150.1">
    <property type="protein sequence ID" value="ENSAZOP00000028134.1"/>
    <property type="gene ID" value="ENSAZOG00000017779.1"/>
</dbReference>
<dbReference type="Gene3D" id="3.90.1140.10">
    <property type="entry name" value="Cyclic phosphodiesterase"/>
    <property type="match status" value="1"/>
</dbReference>
<dbReference type="GO" id="GO:0006307">
    <property type="term" value="P:DNA alkylation repair"/>
    <property type="evidence" value="ECO:0007669"/>
    <property type="project" value="InterPro"/>
</dbReference>
<proteinExistence type="predicted"/>
<reference evidence="3" key="2">
    <citation type="submission" date="2025-09" db="UniProtKB">
        <authorList>
            <consortium name="Ensembl"/>
        </authorList>
    </citation>
    <scope>IDENTIFICATION</scope>
</reference>
<dbReference type="GO" id="GO:0006355">
    <property type="term" value="P:regulation of DNA-templated transcription"/>
    <property type="evidence" value="ECO:0007669"/>
    <property type="project" value="TreeGrafter"/>
</dbReference>
<dbReference type="PANTHER" id="PTHR13360">
    <property type="entry name" value="ACTIVATING SIGNAL COINTEGRATOR 1 COMPLEX SUBUNIT 1"/>
    <property type="match status" value="1"/>
</dbReference>
<reference evidence="3" key="1">
    <citation type="submission" date="2025-08" db="UniProtKB">
        <authorList>
            <consortium name="Ensembl"/>
        </authorList>
    </citation>
    <scope>IDENTIFICATION</scope>
</reference>
<evidence type="ECO:0000313" key="3">
    <source>
        <dbReference type="Ensembl" id="ENSAZOP00000028134.1"/>
    </source>
</evidence>
<dbReference type="PANTHER" id="PTHR13360:SF1">
    <property type="entry name" value="ACTIVATING SIGNAL COINTEGRATOR 1 COMPLEX SUBUNIT 1"/>
    <property type="match status" value="1"/>
</dbReference>
<dbReference type="Proteomes" id="UP000694549">
    <property type="component" value="Unplaced"/>
</dbReference>
<evidence type="ECO:0000313" key="4">
    <source>
        <dbReference type="Proteomes" id="UP000694549"/>
    </source>
</evidence>
<feature type="compositionally biased region" description="Gly residues" evidence="1">
    <location>
        <begin position="37"/>
        <end position="46"/>
    </location>
</feature>
<keyword evidence="4" id="KW-1185">Reference proteome</keyword>
<dbReference type="GO" id="GO:0005634">
    <property type="term" value="C:nucleus"/>
    <property type="evidence" value="ECO:0007669"/>
    <property type="project" value="TreeGrafter"/>
</dbReference>